<comment type="caution">
    <text evidence="2">The sequence shown here is derived from an EMBL/GenBank/DDBJ whole genome shotgun (WGS) entry which is preliminary data.</text>
</comment>
<feature type="region of interest" description="Disordered" evidence="1">
    <location>
        <begin position="410"/>
        <end position="476"/>
    </location>
</feature>
<accession>A0AAN6JGW7</accession>
<feature type="compositionally biased region" description="Polar residues" evidence="1">
    <location>
        <begin position="802"/>
        <end position="833"/>
    </location>
</feature>
<organism evidence="2 3">
    <name type="scientific">Tilletia horrida</name>
    <dbReference type="NCBI Taxonomy" id="155126"/>
    <lineage>
        <taxon>Eukaryota</taxon>
        <taxon>Fungi</taxon>
        <taxon>Dikarya</taxon>
        <taxon>Basidiomycota</taxon>
        <taxon>Ustilaginomycotina</taxon>
        <taxon>Exobasidiomycetes</taxon>
        <taxon>Tilletiales</taxon>
        <taxon>Tilletiaceae</taxon>
        <taxon>Tilletia</taxon>
    </lineage>
</organism>
<name>A0AAN6JGW7_9BASI</name>
<sequence>MVAPPRSSAPRTGEDYDMLLQAQHAESAVQDALTEPRPAAQAPAQLKVEVGLSPGPTIPLDKVGVPSPSPVHNTDSETGRLHQEQHRSDAAQGVRSPPDSIAQVPTDLKDEAGDHRRTTTSIGDGSIGPSPTASPEDTQSTACLGDGCIKSSIGTEAQDEAEQDFRRQLDRELTLVSLWLSEQRPQGAADAWSPLNILLSHAWHVVDWHQVEPHEDGYLCALEVYHDRLAHVQEHPELYGQFPIPVDLIGHELTSVDKLGHAIARGDRRSELQLAEALTARYDKQEVEADQQPPCPTCAERNKTVVETEPSEPDQVQGDKEQELVPGRTYGDLVRDLWHQHELSLQGQAAVSQAAFRLQRAERRSMDAQVKAASRRHTCLDCFRRQRAFLVDHASIFRSLDKHAAQLVEQEPIPSSHAQDPPRASSAAPPSPDTCRDCDPVDARKAPRTVGHVSISLQSPRIQPERKPPDRSHRDAADDALTAVGQRQDAIDAERYAIPSAGHTLVHANSSSSTPSKDDHRSARAQDEPAASRDVLERKHGNLCSSDSSAAATEGDDARGSCRMEHQVGIDSDSVENAQVVTAVHGQNVSVIVFGDMSFGSDGMRPSLGNATDTCFSHITSTSKQRTSSPSATCAVGSRSAARPHKQRLQRIQFGNLPPAAAHVKLTTIGTRGITSSRDAGTTQDGAQQQLPARQRSVVAASRHRPEAAQPVRPLSDDALRPAIDQLPRDGDSSCDEEAVPPDKQSCASVHAERAHTTGHTSAEDAASSADRGTGTCTPLFATCPTPTSTDALGTAPRHSIGQATSANRQQQAPARVAVNSTGSQPATSSLPGSVSAELQPKRAGHQPGNPHTCVTAAPGRATSTTLPGPTGPGPPTRPCAVNSPGVHAAEAGTQLSIARHQHHVGPDSTCTPATELHDEPCDVLFDS</sequence>
<feature type="compositionally biased region" description="Basic and acidic residues" evidence="1">
    <location>
        <begin position="516"/>
        <end position="540"/>
    </location>
</feature>
<feature type="region of interest" description="Disordered" evidence="1">
    <location>
        <begin position="621"/>
        <end position="645"/>
    </location>
</feature>
<dbReference type="AlphaFoldDB" id="A0AAN6JGW7"/>
<feature type="compositionally biased region" description="Basic and acidic residues" evidence="1">
    <location>
        <begin position="107"/>
        <end position="117"/>
    </location>
</feature>
<feature type="compositionally biased region" description="Basic and acidic residues" evidence="1">
    <location>
        <begin position="74"/>
        <end position="89"/>
    </location>
</feature>
<evidence type="ECO:0000313" key="3">
    <source>
        <dbReference type="Proteomes" id="UP001176521"/>
    </source>
</evidence>
<dbReference type="Proteomes" id="UP001176521">
    <property type="component" value="Unassembled WGS sequence"/>
</dbReference>
<feature type="compositionally biased region" description="Basic and acidic residues" evidence="1">
    <location>
        <begin position="434"/>
        <end position="445"/>
    </location>
</feature>
<feature type="region of interest" description="Disordered" evidence="1">
    <location>
        <begin position="505"/>
        <end position="562"/>
    </location>
</feature>
<feature type="non-terminal residue" evidence="2">
    <location>
        <position position="928"/>
    </location>
</feature>
<reference evidence="2" key="1">
    <citation type="journal article" date="2023" name="PhytoFront">
        <title>Draft Genome Resources of Seven Strains of Tilletia horrida, Causal Agent of Kernel Smut of Rice.</title>
        <authorList>
            <person name="Khanal S."/>
            <person name="Antony Babu S."/>
            <person name="Zhou X.G."/>
        </authorList>
    </citation>
    <scope>NUCLEOTIDE SEQUENCE</scope>
    <source>
        <strain evidence="2">TX3</strain>
    </source>
</reference>
<feature type="region of interest" description="Disordered" evidence="1">
    <location>
        <begin position="788"/>
        <end position="851"/>
    </location>
</feature>
<keyword evidence="3" id="KW-1185">Reference proteome</keyword>
<protein>
    <submittedName>
        <fullName evidence="2">Uncharacterized protein</fullName>
    </submittedName>
</protein>
<feature type="region of interest" description="Disordered" evidence="1">
    <location>
        <begin position="673"/>
        <end position="774"/>
    </location>
</feature>
<evidence type="ECO:0000313" key="2">
    <source>
        <dbReference type="EMBL" id="KAK0519411.1"/>
    </source>
</evidence>
<dbReference type="EMBL" id="JAPDMQ010000995">
    <property type="protein sequence ID" value="KAK0519411.1"/>
    <property type="molecule type" value="Genomic_DNA"/>
</dbReference>
<feature type="compositionally biased region" description="Basic and acidic residues" evidence="1">
    <location>
        <begin position="463"/>
        <end position="476"/>
    </location>
</feature>
<gene>
    <name evidence="2" type="ORF">OC842_007465</name>
</gene>
<feature type="compositionally biased region" description="Polar residues" evidence="1">
    <location>
        <begin position="621"/>
        <end position="632"/>
    </location>
</feature>
<evidence type="ECO:0000256" key="1">
    <source>
        <dbReference type="SAM" id="MobiDB-lite"/>
    </source>
</evidence>
<proteinExistence type="predicted"/>
<feature type="compositionally biased region" description="Polar residues" evidence="1">
    <location>
        <begin position="119"/>
        <end position="142"/>
    </location>
</feature>
<feature type="region of interest" description="Disordered" evidence="1">
    <location>
        <begin position="27"/>
        <end position="145"/>
    </location>
</feature>
<feature type="compositionally biased region" description="Polar residues" evidence="1">
    <location>
        <begin position="673"/>
        <end position="692"/>
    </location>
</feature>